<keyword evidence="4" id="KW-0186">Copper</keyword>
<dbReference type="InterPro" id="IPR014756">
    <property type="entry name" value="Ig_E-set"/>
</dbReference>
<dbReference type="InterPro" id="IPR007348">
    <property type="entry name" value="CopC_dom"/>
</dbReference>
<evidence type="ECO:0000259" key="6">
    <source>
        <dbReference type="Pfam" id="PF04234"/>
    </source>
</evidence>
<sequence>MKGSIWLLFVVGLLAIFPVTVGAHSYVSESSPEDGEELAEAVDEIILQFNAGIEGVSTATVYDEAGQEVPSDYIEVESSTITVNYREPLVPGSYHVEWNALGEDTHHTKGSFLFTVLQYEIEGVEEETKLPESPEVELELDQVIDDSGQSELEEESSVELSAGRLILPLLITAIALFVFLRFFIKRRR</sequence>
<evidence type="ECO:0000313" key="8">
    <source>
        <dbReference type="Proteomes" id="UP001589838"/>
    </source>
</evidence>
<protein>
    <submittedName>
        <fullName evidence="7">Copper resistance protein CopC</fullName>
    </submittedName>
</protein>
<dbReference type="PANTHER" id="PTHR34820">
    <property type="entry name" value="INNER MEMBRANE PROTEIN YEBZ"/>
    <property type="match status" value="1"/>
</dbReference>
<name>A0ABV6KFL6_9BACI</name>
<dbReference type="PANTHER" id="PTHR34820:SF4">
    <property type="entry name" value="INNER MEMBRANE PROTEIN YEBZ"/>
    <property type="match status" value="1"/>
</dbReference>
<evidence type="ECO:0000256" key="3">
    <source>
        <dbReference type="ARBA" id="ARBA00022729"/>
    </source>
</evidence>
<dbReference type="InterPro" id="IPR032694">
    <property type="entry name" value="CopC/D"/>
</dbReference>
<feature type="transmembrane region" description="Helical" evidence="5">
    <location>
        <begin position="165"/>
        <end position="184"/>
    </location>
</feature>
<dbReference type="EMBL" id="JBHLUX010000037">
    <property type="protein sequence ID" value="MFC0471845.1"/>
    <property type="molecule type" value="Genomic_DNA"/>
</dbReference>
<accession>A0ABV6KFL6</accession>
<evidence type="ECO:0000256" key="4">
    <source>
        <dbReference type="ARBA" id="ARBA00023008"/>
    </source>
</evidence>
<evidence type="ECO:0000256" key="2">
    <source>
        <dbReference type="ARBA" id="ARBA00022723"/>
    </source>
</evidence>
<evidence type="ECO:0000313" key="7">
    <source>
        <dbReference type="EMBL" id="MFC0471845.1"/>
    </source>
</evidence>
<proteinExistence type="predicted"/>
<keyword evidence="5" id="KW-1133">Transmembrane helix</keyword>
<dbReference type="Gene3D" id="2.60.40.1220">
    <property type="match status" value="1"/>
</dbReference>
<organism evidence="7 8">
    <name type="scientific">Halalkalibacter kiskunsagensis</name>
    <dbReference type="NCBI Taxonomy" id="1548599"/>
    <lineage>
        <taxon>Bacteria</taxon>
        <taxon>Bacillati</taxon>
        <taxon>Bacillota</taxon>
        <taxon>Bacilli</taxon>
        <taxon>Bacillales</taxon>
        <taxon>Bacillaceae</taxon>
        <taxon>Halalkalibacter</taxon>
    </lineage>
</organism>
<dbReference type="SUPFAM" id="SSF81296">
    <property type="entry name" value="E set domains"/>
    <property type="match status" value="1"/>
</dbReference>
<gene>
    <name evidence="7" type="ORF">ACFFHM_15405</name>
</gene>
<evidence type="ECO:0000256" key="1">
    <source>
        <dbReference type="ARBA" id="ARBA00004196"/>
    </source>
</evidence>
<evidence type="ECO:0000256" key="5">
    <source>
        <dbReference type="SAM" id="Phobius"/>
    </source>
</evidence>
<keyword evidence="8" id="KW-1185">Reference proteome</keyword>
<dbReference type="InterPro" id="IPR014755">
    <property type="entry name" value="Cu-Rt/internalin_Ig-like"/>
</dbReference>
<keyword evidence="5" id="KW-0812">Transmembrane</keyword>
<keyword evidence="5" id="KW-0472">Membrane</keyword>
<dbReference type="Proteomes" id="UP001589838">
    <property type="component" value="Unassembled WGS sequence"/>
</dbReference>
<dbReference type="Pfam" id="PF04234">
    <property type="entry name" value="CopC"/>
    <property type="match status" value="1"/>
</dbReference>
<reference evidence="7 8" key="1">
    <citation type="submission" date="2024-09" db="EMBL/GenBank/DDBJ databases">
        <authorList>
            <person name="Sun Q."/>
            <person name="Mori K."/>
        </authorList>
    </citation>
    <scope>NUCLEOTIDE SEQUENCE [LARGE SCALE GENOMIC DNA]</scope>
    <source>
        <strain evidence="7 8">NCAIM B.02610</strain>
    </source>
</reference>
<comment type="caution">
    <text evidence="7">The sequence shown here is derived from an EMBL/GenBank/DDBJ whole genome shotgun (WGS) entry which is preliminary data.</text>
</comment>
<feature type="domain" description="CopC" evidence="6">
    <location>
        <begin position="24"/>
        <end position="116"/>
    </location>
</feature>
<comment type="subcellular location">
    <subcellularLocation>
        <location evidence="1">Cell envelope</location>
    </subcellularLocation>
</comment>
<keyword evidence="2" id="KW-0479">Metal-binding</keyword>
<keyword evidence="3" id="KW-0732">Signal</keyword>
<dbReference type="RefSeq" id="WP_335961794.1">
    <property type="nucleotide sequence ID" value="NZ_JAXBLX010000020.1"/>
</dbReference>